<dbReference type="GO" id="GO:0003676">
    <property type="term" value="F:nucleic acid binding"/>
    <property type="evidence" value="ECO:0007669"/>
    <property type="project" value="InterPro"/>
</dbReference>
<sequence>MDDDALLNFWWNWLKQIYTENNRQVNSQNRWKVNVWCGIVESKIIGPFVFNESLNENNYLHFLTNKLNALLENVSLETRITMWFQQDEGPDHYSTNEEVVYPHGQQDLQI</sequence>
<evidence type="ECO:0000313" key="1">
    <source>
        <dbReference type="EMBL" id="ERL91030.1"/>
    </source>
</evidence>
<dbReference type="InterPro" id="IPR036397">
    <property type="entry name" value="RNaseH_sf"/>
</dbReference>
<name>U4ULZ9_DENPD</name>
<accession>U4ULZ9</accession>
<evidence type="ECO:0000313" key="2">
    <source>
        <dbReference type="Proteomes" id="UP000030742"/>
    </source>
</evidence>
<gene>
    <name evidence="1" type="ORF">D910_08372</name>
</gene>
<dbReference type="AlphaFoldDB" id="U4ULZ9"/>
<evidence type="ECO:0008006" key="3">
    <source>
        <dbReference type="Google" id="ProtNLM"/>
    </source>
</evidence>
<protein>
    <recommendedName>
        <fullName evidence="3">Transposable element Tc3 transposase</fullName>
    </recommendedName>
</protein>
<dbReference type="Gene3D" id="3.30.420.10">
    <property type="entry name" value="Ribonuclease H-like superfamily/Ribonuclease H"/>
    <property type="match status" value="1"/>
</dbReference>
<reference evidence="1 2" key="1">
    <citation type="journal article" date="2013" name="Genome Biol.">
        <title>Draft genome of the mountain pine beetle, Dendroctonus ponderosae Hopkins, a major forest pest.</title>
        <authorList>
            <person name="Keeling C.I."/>
            <person name="Yuen M.M."/>
            <person name="Liao N.Y."/>
            <person name="Docking T.R."/>
            <person name="Chan S.K."/>
            <person name="Taylor G.A."/>
            <person name="Palmquist D.L."/>
            <person name="Jackman S.D."/>
            <person name="Nguyen A."/>
            <person name="Li M."/>
            <person name="Henderson H."/>
            <person name="Janes J.K."/>
            <person name="Zhao Y."/>
            <person name="Pandoh P."/>
            <person name="Moore R."/>
            <person name="Sperling F.A."/>
            <person name="Huber D.P."/>
            <person name="Birol I."/>
            <person name="Jones S.J."/>
            <person name="Bohlmann J."/>
        </authorList>
    </citation>
    <scope>NUCLEOTIDE SEQUENCE</scope>
</reference>
<dbReference type="EMBL" id="KB632267">
    <property type="protein sequence ID" value="ERL91030.1"/>
    <property type="molecule type" value="Genomic_DNA"/>
</dbReference>
<dbReference type="PANTHER" id="PTHR47326:SF1">
    <property type="entry name" value="HTH PSQ-TYPE DOMAIN-CONTAINING PROTEIN"/>
    <property type="match status" value="1"/>
</dbReference>
<proteinExistence type="predicted"/>
<dbReference type="Proteomes" id="UP000030742">
    <property type="component" value="Unassembled WGS sequence"/>
</dbReference>
<dbReference type="PANTHER" id="PTHR47326">
    <property type="entry name" value="TRANSPOSABLE ELEMENT TC3 TRANSPOSASE-LIKE PROTEIN"/>
    <property type="match status" value="1"/>
</dbReference>
<organism evidence="1 2">
    <name type="scientific">Dendroctonus ponderosae</name>
    <name type="common">Mountain pine beetle</name>
    <dbReference type="NCBI Taxonomy" id="77166"/>
    <lineage>
        <taxon>Eukaryota</taxon>
        <taxon>Metazoa</taxon>
        <taxon>Ecdysozoa</taxon>
        <taxon>Arthropoda</taxon>
        <taxon>Hexapoda</taxon>
        <taxon>Insecta</taxon>
        <taxon>Pterygota</taxon>
        <taxon>Neoptera</taxon>
        <taxon>Endopterygota</taxon>
        <taxon>Coleoptera</taxon>
        <taxon>Polyphaga</taxon>
        <taxon>Cucujiformia</taxon>
        <taxon>Curculionidae</taxon>
        <taxon>Scolytinae</taxon>
        <taxon>Dendroctonus</taxon>
    </lineage>
</organism>